<evidence type="ECO:0000313" key="3">
    <source>
        <dbReference type="Proteomes" id="UP000789901"/>
    </source>
</evidence>
<dbReference type="Proteomes" id="UP000789901">
    <property type="component" value="Unassembled WGS sequence"/>
</dbReference>
<comment type="caution">
    <text evidence="2">The sequence shown here is derived from an EMBL/GenBank/DDBJ whole genome shotgun (WGS) entry which is preliminary data.</text>
</comment>
<organism evidence="2 3">
    <name type="scientific">Gigaspora margarita</name>
    <dbReference type="NCBI Taxonomy" id="4874"/>
    <lineage>
        <taxon>Eukaryota</taxon>
        <taxon>Fungi</taxon>
        <taxon>Fungi incertae sedis</taxon>
        <taxon>Mucoromycota</taxon>
        <taxon>Glomeromycotina</taxon>
        <taxon>Glomeromycetes</taxon>
        <taxon>Diversisporales</taxon>
        <taxon>Gigasporaceae</taxon>
        <taxon>Gigaspora</taxon>
    </lineage>
</organism>
<sequence length="85" mass="9848">PGHLSIIKRFLYPSWKTINLEKIQQTEIPTKYLVPSQKNKTQELQEPKLDQSTSSPKIQVQVELVKCKKVNKDNCNPYAIPTRKV</sequence>
<name>A0ABN7WZM3_GIGMA</name>
<proteinExistence type="predicted"/>
<evidence type="ECO:0000256" key="1">
    <source>
        <dbReference type="SAM" id="MobiDB-lite"/>
    </source>
</evidence>
<reference evidence="2 3" key="1">
    <citation type="submission" date="2021-06" db="EMBL/GenBank/DDBJ databases">
        <authorList>
            <person name="Kallberg Y."/>
            <person name="Tangrot J."/>
            <person name="Rosling A."/>
        </authorList>
    </citation>
    <scope>NUCLEOTIDE SEQUENCE [LARGE SCALE GENOMIC DNA]</scope>
    <source>
        <strain evidence="2 3">120-4 pot B 10/14</strain>
    </source>
</reference>
<evidence type="ECO:0000313" key="2">
    <source>
        <dbReference type="EMBL" id="CAG8843950.1"/>
    </source>
</evidence>
<keyword evidence="3" id="KW-1185">Reference proteome</keyword>
<dbReference type="EMBL" id="CAJVQB010074133">
    <property type="protein sequence ID" value="CAG8843950.1"/>
    <property type="molecule type" value="Genomic_DNA"/>
</dbReference>
<feature type="non-terminal residue" evidence="2">
    <location>
        <position position="1"/>
    </location>
</feature>
<protein>
    <submittedName>
        <fullName evidence="2">19098_t:CDS:1</fullName>
    </submittedName>
</protein>
<gene>
    <name evidence="2" type="ORF">GMARGA_LOCUS36816</name>
</gene>
<accession>A0ABN7WZM3</accession>
<feature type="compositionally biased region" description="Basic and acidic residues" evidence="1">
    <location>
        <begin position="40"/>
        <end position="49"/>
    </location>
</feature>
<feature type="region of interest" description="Disordered" evidence="1">
    <location>
        <begin position="34"/>
        <end position="55"/>
    </location>
</feature>